<dbReference type="GeneID" id="17304466"/>
<reference evidence="3" key="2">
    <citation type="submission" date="2012-11" db="EMBL/GenBank/DDBJ databases">
        <authorList>
            <person name="Kuo A."/>
            <person name="Curtis B.A."/>
            <person name="Tanifuji G."/>
            <person name="Burki F."/>
            <person name="Gruber A."/>
            <person name="Irimia M."/>
            <person name="Maruyama S."/>
            <person name="Arias M.C."/>
            <person name="Ball S.G."/>
            <person name="Gile G.H."/>
            <person name="Hirakawa Y."/>
            <person name="Hopkins J.F."/>
            <person name="Rensing S.A."/>
            <person name="Schmutz J."/>
            <person name="Symeonidi A."/>
            <person name="Elias M."/>
            <person name="Eveleigh R.J."/>
            <person name="Herman E.K."/>
            <person name="Klute M.J."/>
            <person name="Nakayama T."/>
            <person name="Obornik M."/>
            <person name="Reyes-Prieto A."/>
            <person name="Armbrust E.V."/>
            <person name="Aves S.J."/>
            <person name="Beiko R.G."/>
            <person name="Coutinho P."/>
            <person name="Dacks J.B."/>
            <person name="Durnford D.G."/>
            <person name="Fast N.M."/>
            <person name="Green B.R."/>
            <person name="Grisdale C."/>
            <person name="Hempe F."/>
            <person name="Henrissat B."/>
            <person name="Hoppner M.P."/>
            <person name="Ishida K.-I."/>
            <person name="Kim E."/>
            <person name="Koreny L."/>
            <person name="Kroth P.G."/>
            <person name="Liu Y."/>
            <person name="Malik S.-B."/>
            <person name="Maier U.G."/>
            <person name="McRose D."/>
            <person name="Mock T."/>
            <person name="Neilson J.A."/>
            <person name="Onodera N.T."/>
            <person name="Poole A.M."/>
            <person name="Pritham E.J."/>
            <person name="Richards T.A."/>
            <person name="Rocap G."/>
            <person name="Roy S.W."/>
            <person name="Sarai C."/>
            <person name="Schaack S."/>
            <person name="Shirato S."/>
            <person name="Slamovits C.H."/>
            <person name="Spencer D.F."/>
            <person name="Suzuki S."/>
            <person name="Worden A.Z."/>
            <person name="Zauner S."/>
            <person name="Barry K."/>
            <person name="Bell C."/>
            <person name="Bharti A.K."/>
            <person name="Crow J.A."/>
            <person name="Grimwood J."/>
            <person name="Kramer R."/>
            <person name="Lindquist E."/>
            <person name="Lucas S."/>
            <person name="Salamov A."/>
            <person name="McFadden G.I."/>
            <person name="Lane C.E."/>
            <person name="Keeling P.J."/>
            <person name="Gray M.W."/>
            <person name="Grigoriev I.V."/>
            <person name="Archibald J.M."/>
        </authorList>
    </citation>
    <scope>NUCLEOTIDE SEQUENCE</scope>
    <source>
        <strain evidence="3">CCMP2712</strain>
    </source>
</reference>
<reference evidence="1 3" key="1">
    <citation type="journal article" date="2012" name="Nature">
        <title>Algal genomes reveal evolutionary mosaicism and the fate of nucleomorphs.</title>
        <authorList>
            <consortium name="DOE Joint Genome Institute"/>
            <person name="Curtis B.A."/>
            <person name="Tanifuji G."/>
            <person name="Burki F."/>
            <person name="Gruber A."/>
            <person name="Irimia M."/>
            <person name="Maruyama S."/>
            <person name="Arias M.C."/>
            <person name="Ball S.G."/>
            <person name="Gile G.H."/>
            <person name="Hirakawa Y."/>
            <person name="Hopkins J.F."/>
            <person name="Kuo A."/>
            <person name="Rensing S.A."/>
            <person name="Schmutz J."/>
            <person name="Symeonidi A."/>
            <person name="Elias M."/>
            <person name="Eveleigh R.J."/>
            <person name="Herman E.K."/>
            <person name="Klute M.J."/>
            <person name="Nakayama T."/>
            <person name="Obornik M."/>
            <person name="Reyes-Prieto A."/>
            <person name="Armbrust E.V."/>
            <person name="Aves S.J."/>
            <person name="Beiko R.G."/>
            <person name="Coutinho P."/>
            <person name="Dacks J.B."/>
            <person name="Durnford D.G."/>
            <person name="Fast N.M."/>
            <person name="Green B.R."/>
            <person name="Grisdale C.J."/>
            <person name="Hempel F."/>
            <person name="Henrissat B."/>
            <person name="Hoppner M.P."/>
            <person name="Ishida K."/>
            <person name="Kim E."/>
            <person name="Koreny L."/>
            <person name="Kroth P.G."/>
            <person name="Liu Y."/>
            <person name="Malik S.B."/>
            <person name="Maier U.G."/>
            <person name="McRose D."/>
            <person name="Mock T."/>
            <person name="Neilson J.A."/>
            <person name="Onodera N.T."/>
            <person name="Poole A.M."/>
            <person name="Pritham E.J."/>
            <person name="Richards T.A."/>
            <person name="Rocap G."/>
            <person name="Roy S.W."/>
            <person name="Sarai C."/>
            <person name="Schaack S."/>
            <person name="Shirato S."/>
            <person name="Slamovits C.H."/>
            <person name="Spencer D.F."/>
            <person name="Suzuki S."/>
            <person name="Worden A.Z."/>
            <person name="Zauner S."/>
            <person name="Barry K."/>
            <person name="Bell C."/>
            <person name="Bharti A.K."/>
            <person name="Crow J.A."/>
            <person name="Grimwood J."/>
            <person name="Kramer R."/>
            <person name="Lindquist E."/>
            <person name="Lucas S."/>
            <person name="Salamov A."/>
            <person name="McFadden G.I."/>
            <person name="Lane C.E."/>
            <person name="Keeling P.J."/>
            <person name="Gray M.W."/>
            <person name="Grigoriev I.V."/>
            <person name="Archibald J.M."/>
        </authorList>
    </citation>
    <scope>NUCLEOTIDE SEQUENCE</scope>
    <source>
        <strain evidence="1 3">CCMP2712</strain>
    </source>
</reference>
<sequence>MTGIACGLREILSYWQGQHHVNLGEEDMQTQKKPKAAERRVSQLSIEEKESEGPKFDQSVWVGWDEMEGDKDASASGKVTSRWTLASFTDDPRFRTNHRGGDVIMKTSDIPVFASGFGMNIGPSISGHCQWQFEVIHRDGNMYIGLILAERLADELDRRWDTKCFFDHAFFWSSPSGLLMNGPHVIKTLPTDKVPFSRFNMGDVVTVDLKLDDRELGAVVMRVTSEGSTFPGENKALPDLYLDGKILRPQGFNKKENTFWLQLEGKLTGQVTFKLNDAYAGVIRGVPSDVRLKGFWSARDQKIIDEVRKNLENLYDAMNQVELMNFVATSQRGLTDWVDICDENALSHGARADNLESVAKNEI</sequence>
<evidence type="ECO:0000313" key="2">
    <source>
        <dbReference type="EnsemblProtists" id="EKX47833"/>
    </source>
</evidence>
<proteinExistence type="predicted"/>
<reference evidence="2" key="3">
    <citation type="submission" date="2015-06" db="UniProtKB">
        <authorList>
            <consortium name="EnsemblProtists"/>
        </authorList>
    </citation>
    <scope>IDENTIFICATION</scope>
</reference>
<dbReference type="HOGENOM" id="CLU_763850_0_0_1"/>
<dbReference type="RefSeq" id="XP_005834813.1">
    <property type="nucleotide sequence ID" value="XM_005834756.1"/>
</dbReference>
<dbReference type="EMBL" id="JH992988">
    <property type="protein sequence ID" value="EKX47833.1"/>
    <property type="molecule type" value="Genomic_DNA"/>
</dbReference>
<dbReference type="KEGG" id="gtt:GUITHDRAFT_137210"/>
<dbReference type="PaxDb" id="55529-EKX47833"/>
<keyword evidence="3" id="KW-1185">Reference proteome</keyword>
<dbReference type="Proteomes" id="UP000011087">
    <property type="component" value="Unassembled WGS sequence"/>
</dbReference>
<evidence type="ECO:0000313" key="1">
    <source>
        <dbReference type="EMBL" id="EKX47833.1"/>
    </source>
</evidence>
<dbReference type="EnsemblProtists" id="EKX47833">
    <property type="protein sequence ID" value="EKX47833"/>
    <property type="gene ID" value="GUITHDRAFT_137210"/>
</dbReference>
<accession>L1JH48</accession>
<protein>
    <submittedName>
        <fullName evidence="1 2">Uncharacterized protein</fullName>
    </submittedName>
</protein>
<evidence type="ECO:0000313" key="3">
    <source>
        <dbReference type="Proteomes" id="UP000011087"/>
    </source>
</evidence>
<gene>
    <name evidence="1" type="ORF">GUITHDRAFT_137210</name>
</gene>
<name>L1JH48_GUITC</name>
<dbReference type="AlphaFoldDB" id="L1JH48"/>
<organism evidence="1">
    <name type="scientific">Guillardia theta (strain CCMP2712)</name>
    <name type="common">Cryptophyte</name>
    <dbReference type="NCBI Taxonomy" id="905079"/>
    <lineage>
        <taxon>Eukaryota</taxon>
        <taxon>Cryptophyceae</taxon>
        <taxon>Pyrenomonadales</taxon>
        <taxon>Geminigeraceae</taxon>
        <taxon>Guillardia</taxon>
    </lineage>
</organism>